<evidence type="ECO:0000313" key="11">
    <source>
        <dbReference type="Proteomes" id="UP000029665"/>
    </source>
</evidence>
<evidence type="ECO:0000256" key="6">
    <source>
        <dbReference type="ARBA" id="ARBA00023002"/>
    </source>
</evidence>
<sequence length="538" mass="59067">MFSATSLAVWTFLLPAVLALPPNDFALALDAQAALSIPKTNHCESANANNRVAIIGAGAAGSAAAFWIAKAKERYGLDVEVDVYDKNSYVGGRATTVQPYGLSELDPIELGGTVFVEANKNLWRATAEFGLERVPYENPSDVIGVWDGKKFLITIGGQNWCSDLLTKAKLIWKYGLQAPLKTQKVLKRDLIDPILSLYAPTAQSFHSIEALAAHLNWTALAEKTMAHYMDSNGIEPSWTREMVEGVTRFNYAQNVDRIHAVGGLVSLAPARASTVKGGNYQIFERFLSLSKASVFLNTTVESVSRASQCEPWVVKTKGSDADSVYRAVILAAPLHQAEIAISSELPIATVPKQPYVYLHVTLLTTGAPHANSTYFNLPSGSSVPDIILTSYNAVRNNANAGQEPAFNMISYLTQLRYRNGTAWLNQQGHPEWVVKIFSDSAISDEVLVEMFGKVGWVARKEWHPYPVLPPTTEFPPVELADGLYYVNAFEPLISTMETETLAARNVVDLMLRDHFQASICMTHTLDAPLDSFVYGWDC</sequence>
<evidence type="ECO:0000256" key="1">
    <source>
        <dbReference type="ARBA" id="ARBA00001974"/>
    </source>
</evidence>
<dbReference type="PANTHER" id="PTHR15944">
    <property type="entry name" value="FARNESYLCYSTEINE LYASE"/>
    <property type="match status" value="1"/>
</dbReference>
<dbReference type="GO" id="GO:0030327">
    <property type="term" value="P:prenylated protein catabolic process"/>
    <property type="evidence" value="ECO:0007669"/>
    <property type="project" value="TreeGrafter"/>
</dbReference>
<evidence type="ECO:0000256" key="7">
    <source>
        <dbReference type="ARBA" id="ARBA00023180"/>
    </source>
</evidence>
<evidence type="ECO:0000256" key="8">
    <source>
        <dbReference type="SAM" id="SignalP"/>
    </source>
</evidence>
<gene>
    <name evidence="10" type="ORF">BN946_scf184937.g20</name>
</gene>
<evidence type="ECO:0000256" key="4">
    <source>
        <dbReference type="ARBA" id="ARBA00022729"/>
    </source>
</evidence>
<keyword evidence="5" id="KW-0274">FAD</keyword>
<dbReference type="Gene3D" id="3.50.50.60">
    <property type="entry name" value="FAD/NAD(P)-binding domain"/>
    <property type="match status" value="1"/>
</dbReference>
<keyword evidence="6" id="KW-0560">Oxidoreductase</keyword>
<name>A0A060SQH4_PYCCI</name>
<protein>
    <recommendedName>
        <fullName evidence="9">Prenylcysteine lyase domain-containing protein</fullName>
    </recommendedName>
</protein>
<dbReference type="PANTHER" id="PTHR15944:SF0">
    <property type="entry name" value="PRENYLCYSTEINE LYASE DOMAIN-CONTAINING PROTEIN"/>
    <property type="match status" value="1"/>
</dbReference>
<evidence type="ECO:0000256" key="3">
    <source>
        <dbReference type="ARBA" id="ARBA00022630"/>
    </source>
</evidence>
<keyword evidence="7" id="KW-0325">Glycoprotein</keyword>
<keyword evidence="11" id="KW-1185">Reference proteome</keyword>
<feature type="chain" id="PRO_5001591395" description="Prenylcysteine lyase domain-containing protein" evidence="8">
    <location>
        <begin position="20"/>
        <end position="538"/>
    </location>
</feature>
<feature type="signal peptide" evidence="8">
    <location>
        <begin position="1"/>
        <end position="19"/>
    </location>
</feature>
<dbReference type="Pfam" id="PF13450">
    <property type="entry name" value="NAD_binding_8"/>
    <property type="match status" value="1"/>
</dbReference>
<dbReference type="SUPFAM" id="SSF51905">
    <property type="entry name" value="FAD/NAD(P)-binding domain"/>
    <property type="match status" value="1"/>
</dbReference>
<dbReference type="PIRSF" id="PIRSF036292">
    <property type="entry name" value="Prenylcysteine_oxidase"/>
    <property type="match status" value="1"/>
</dbReference>
<proteinExistence type="inferred from homology"/>
<keyword evidence="3" id="KW-0285">Flavoprotein</keyword>
<comment type="cofactor">
    <cofactor evidence="1">
        <name>FAD</name>
        <dbReference type="ChEBI" id="CHEBI:57692"/>
    </cofactor>
</comment>
<dbReference type="InterPro" id="IPR017046">
    <property type="entry name" value="Prenylcysteine_Oxase1"/>
</dbReference>
<dbReference type="InterPro" id="IPR036188">
    <property type="entry name" value="FAD/NAD-bd_sf"/>
</dbReference>
<evidence type="ECO:0000256" key="5">
    <source>
        <dbReference type="ARBA" id="ARBA00022827"/>
    </source>
</evidence>
<dbReference type="Proteomes" id="UP000029665">
    <property type="component" value="Unassembled WGS sequence"/>
</dbReference>
<reference evidence="10" key="1">
    <citation type="submission" date="2014-01" db="EMBL/GenBank/DDBJ databases">
        <title>The genome of the white-rot fungus Pycnoporus cinnabarinus: a basidiomycete model with a versatile arsenal for lignocellulosic biomass breakdown.</title>
        <authorList>
            <person name="Levasseur A."/>
            <person name="Lomascolo A."/>
            <person name="Ruiz-Duenas F.J."/>
            <person name="Uzan E."/>
            <person name="Piumi F."/>
            <person name="Kues U."/>
            <person name="Ram A.F.J."/>
            <person name="Murat C."/>
            <person name="Haon M."/>
            <person name="Benoit I."/>
            <person name="Arfi Y."/>
            <person name="Chevret D."/>
            <person name="Drula E."/>
            <person name="Kwon M.J."/>
            <person name="Gouret P."/>
            <person name="Lesage-Meessen L."/>
            <person name="Lombard V."/>
            <person name="Mariette J."/>
            <person name="Noirot C."/>
            <person name="Park J."/>
            <person name="Patyshakuliyeva A."/>
            <person name="Wieneger R.A.B."/>
            <person name="Wosten H.A.B."/>
            <person name="Martin F."/>
            <person name="Coutinho P.M."/>
            <person name="de Vries R."/>
            <person name="Martinez A.T."/>
            <person name="Klopp C."/>
            <person name="Pontarotti P."/>
            <person name="Henrissat B."/>
            <person name="Record E."/>
        </authorList>
    </citation>
    <scope>NUCLEOTIDE SEQUENCE [LARGE SCALE GENOMIC DNA]</scope>
    <source>
        <strain evidence="10">BRFM137</strain>
    </source>
</reference>
<evidence type="ECO:0000259" key="9">
    <source>
        <dbReference type="Pfam" id="PF07156"/>
    </source>
</evidence>
<dbReference type="AlphaFoldDB" id="A0A060SQH4"/>
<organism evidence="10 11">
    <name type="scientific">Pycnoporus cinnabarinus</name>
    <name type="common">Cinnabar-red polypore</name>
    <name type="synonym">Trametes cinnabarina</name>
    <dbReference type="NCBI Taxonomy" id="5643"/>
    <lineage>
        <taxon>Eukaryota</taxon>
        <taxon>Fungi</taxon>
        <taxon>Dikarya</taxon>
        <taxon>Basidiomycota</taxon>
        <taxon>Agaricomycotina</taxon>
        <taxon>Agaricomycetes</taxon>
        <taxon>Polyporales</taxon>
        <taxon>Polyporaceae</taxon>
        <taxon>Trametes</taxon>
    </lineage>
</organism>
<dbReference type="GO" id="GO:0001735">
    <property type="term" value="F:prenylcysteine oxidase activity"/>
    <property type="evidence" value="ECO:0007669"/>
    <property type="project" value="InterPro"/>
</dbReference>
<evidence type="ECO:0000313" key="10">
    <source>
        <dbReference type="EMBL" id="CDO76406.1"/>
    </source>
</evidence>
<evidence type="ECO:0000256" key="2">
    <source>
        <dbReference type="ARBA" id="ARBA00009967"/>
    </source>
</evidence>
<keyword evidence="4 8" id="KW-0732">Signal</keyword>
<dbReference type="HOGENOM" id="CLU_021176_0_0_1"/>
<dbReference type="EMBL" id="CCBP010000370">
    <property type="protein sequence ID" value="CDO76406.1"/>
    <property type="molecule type" value="Genomic_DNA"/>
</dbReference>
<dbReference type="OMA" id="NMWAVEG"/>
<comment type="caution">
    <text evidence="10">The sequence shown here is derived from an EMBL/GenBank/DDBJ whole genome shotgun (WGS) entry which is preliminary data.</text>
</comment>
<comment type="similarity">
    <text evidence="2">Belongs to the prenylcysteine oxidase family.</text>
</comment>
<accession>A0A060SQH4</accession>
<dbReference type="OrthoDB" id="437369at2759"/>
<dbReference type="Pfam" id="PF07156">
    <property type="entry name" value="Prenylcys_lyase"/>
    <property type="match status" value="1"/>
</dbReference>
<dbReference type="GO" id="GO:0030328">
    <property type="term" value="P:prenylcysteine catabolic process"/>
    <property type="evidence" value="ECO:0007669"/>
    <property type="project" value="InterPro"/>
</dbReference>
<dbReference type="InterPro" id="IPR010795">
    <property type="entry name" value="Prenylcys_lyase"/>
</dbReference>
<feature type="domain" description="Prenylcysteine lyase" evidence="9">
    <location>
        <begin position="163"/>
        <end position="514"/>
    </location>
</feature>